<dbReference type="InterPro" id="IPR035906">
    <property type="entry name" value="MetI-like_sf"/>
</dbReference>
<organism evidence="9">
    <name type="scientific">bioreactor metagenome</name>
    <dbReference type="NCBI Taxonomy" id="1076179"/>
    <lineage>
        <taxon>unclassified sequences</taxon>
        <taxon>metagenomes</taxon>
        <taxon>ecological metagenomes</taxon>
    </lineage>
</organism>
<feature type="transmembrane region" description="Helical" evidence="7">
    <location>
        <begin position="283"/>
        <end position="309"/>
    </location>
</feature>
<keyword evidence="2" id="KW-0813">Transport</keyword>
<dbReference type="GO" id="GO:0055085">
    <property type="term" value="P:transmembrane transport"/>
    <property type="evidence" value="ECO:0007669"/>
    <property type="project" value="InterPro"/>
</dbReference>
<evidence type="ECO:0000256" key="4">
    <source>
        <dbReference type="ARBA" id="ARBA00022692"/>
    </source>
</evidence>
<dbReference type="PANTHER" id="PTHR43163:SF6">
    <property type="entry name" value="DIPEPTIDE TRANSPORT SYSTEM PERMEASE PROTEIN DPPB-RELATED"/>
    <property type="match status" value="1"/>
</dbReference>
<gene>
    <name evidence="9" type="primary">gsiC_12</name>
    <name evidence="9" type="ORF">SDC9_34030</name>
</gene>
<evidence type="ECO:0000256" key="7">
    <source>
        <dbReference type="SAM" id="Phobius"/>
    </source>
</evidence>
<evidence type="ECO:0000256" key="3">
    <source>
        <dbReference type="ARBA" id="ARBA00022475"/>
    </source>
</evidence>
<dbReference type="PANTHER" id="PTHR43163">
    <property type="entry name" value="DIPEPTIDE TRANSPORT SYSTEM PERMEASE PROTEIN DPPB-RELATED"/>
    <property type="match status" value="1"/>
</dbReference>
<keyword evidence="6 7" id="KW-0472">Membrane</keyword>
<evidence type="ECO:0000256" key="2">
    <source>
        <dbReference type="ARBA" id="ARBA00022448"/>
    </source>
</evidence>
<keyword evidence="4 7" id="KW-0812">Transmembrane</keyword>
<dbReference type="PROSITE" id="PS50928">
    <property type="entry name" value="ABC_TM1"/>
    <property type="match status" value="1"/>
</dbReference>
<sequence length="317" mass="35021">MIRYVLKRLVISIPVLFLISVGAFILVHLTPGDPADMYISPDMTQAQIDLTRSALGLDKPWLIQYFEWIKNFFSGNFGFSFSSRQPVAEILAQRFSPTLLLMSVSLLAAYLAAIPLGIIAALNKNSWIDRSIIGWTFFNVSFPPFFLGLALIYVLGIKLAIFPTGGMVVLGQENDIAGRLMHLVLPVVVMASQFSANMIRYVRASVLDVLDQNYIRTAVSKGLSELHILFAHIFRNSLIPIITVIGTDLPKIIGGAVITEQIFQWPGIGSLTVAAINSRDYPILMAIVILSAVAVLLANLLVDVLYAVIDPRIRYEK</sequence>
<dbReference type="InterPro" id="IPR000515">
    <property type="entry name" value="MetI-like"/>
</dbReference>
<dbReference type="AlphaFoldDB" id="A0A644V9X9"/>
<dbReference type="CDD" id="cd06261">
    <property type="entry name" value="TM_PBP2"/>
    <property type="match status" value="1"/>
</dbReference>
<proteinExistence type="predicted"/>
<feature type="transmembrane region" description="Helical" evidence="7">
    <location>
        <begin position="99"/>
        <end position="120"/>
    </location>
</feature>
<keyword evidence="5 7" id="KW-1133">Transmembrane helix</keyword>
<dbReference type="GO" id="GO:0005886">
    <property type="term" value="C:plasma membrane"/>
    <property type="evidence" value="ECO:0007669"/>
    <property type="project" value="UniProtKB-SubCell"/>
</dbReference>
<feature type="domain" description="ABC transmembrane type-1" evidence="8">
    <location>
        <begin position="95"/>
        <end position="302"/>
    </location>
</feature>
<evidence type="ECO:0000256" key="5">
    <source>
        <dbReference type="ARBA" id="ARBA00022989"/>
    </source>
</evidence>
<evidence type="ECO:0000256" key="1">
    <source>
        <dbReference type="ARBA" id="ARBA00004651"/>
    </source>
</evidence>
<protein>
    <submittedName>
        <fullName evidence="9">Glutathione transport system permease protein GsiC</fullName>
    </submittedName>
</protein>
<dbReference type="EMBL" id="VSSQ01000249">
    <property type="protein sequence ID" value="MPL88017.1"/>
    <property type="molecule type" value="Genomic_DNA"/>
</dbReference>
<dbReference type="InterPro" id="IPR045621">
    <property type="entry name" value="BPD_transp_1_N"/>
</dbReference>
<comment type="subcellular location">
    <subcellularLocation>
        <location evidence="1">Cell membrane</location>
        <topology evidence="1">Multi-pass membrane protein</topology>
    </subcellularLocation>
</comment>
<dbReference type="Pfam" id="PF00528">
    <property type="entry name" value="BPD_transp_1"/>
    <property type="match status" value="1"/>
</dbReference>
<comment type="caution">
    <text evidence="9">The sequence shown here is derived from an EMBL/GenBank/DDBJ whole genome shotgun (WGS) entry which is preliminary data.</text>
</comment>
<evidence type="ECO:0000259" key="8">
    <source>
        <dbReference type="PROSITE" id="PS50928"/>
    </source>
</evidence>
<name>A0A644V9X9_9ZZZZ</name>
<evidence type="ECO:0000313" key="9">
    <source>
        <dbReference type="EMBL" id="MPL88017.1"/>
    </source>
</evidence>
<feature type="transmembrane region" description="Helical" evidence="7">
    <location>
        <begin position="9"/>
        <end position="29"/>
    </location>
</feature>
<accession>A0A644V9X9</accession>
<dbReference type="SUPFAM" id="SSF161098">
    <property type="entry name" value="MetI-like"/>
    <property type="match status" value="1"/>
</dbReference>
<keyword evidence="3" id="KW-1003">Cell membrane</keyword>
<reference evidence="9" key="1">
    <citation type="submission" date="2019-08" db="EMBL/GenBank/DDBJ databases">
        <authorList>
            <person name="Kucharzyk K."/>
            <person name="Murdoch R.W."/>
            <person name="Higgins S."/>
            <person name="Loffler F."/>
        </authorList>
    </citation>
    <scope>NUCLEOTIDE SEQUENCE</scope>
</reference>
<evidence type="ECO:0000256" key="6">
    <source>
        <dbReference type="ARBA" id="ARBA00023136"/>
    </source>
</evidence>
<dbReference type="Pfam" id="PF19300">
    <property type="entry name" value="BPD_transp_1_N"/>
    <property type="match status" value="1"/>
</dbReference>
<feature type="transmembrane region" description="Helical" evidence="7">
    <location>
        <begin position="132"/>
        <end position="156"/>
    </location>
</feature>
<dbReference type="Gene3D" id="1.10.3720.10">
    <property type="entry name" value="MetI-like"/>
    <property type="match status" value="1"/>
</dbReference>